<feature type="domain" description="Homeobox" evidence="6">
    <location>
        <begin position="687"/>
        <end position="756"/>
    </location>
</feature>
<organism evidence="7 8">
    <name type="scientific">Micromonas commoda (strain RCC299 / NOUM17 / CCMP2709)</name>
    <name type="common">Picoplanktonic green alga</name>
    <dbReference type="NCBI Taxonomy" id="296587"/>
    <lineage>
        <taxon>Eukaryota</taxon>
        <taxon>Viridiplantae</taxon>
        <taxon>Chlorophyta</taxon>
        <taxon>Mamiellophyceae</taxon>
        <taxon>Mamiellales</taxon>
        <taxon>Mamiellaceae</taxon>
        <taxon>Micromonas</taxon>
    </lineage>
</organism>
<name>C1FHP5_MICCC</name>
<dbReference type="PROSITE" id="PS50071">
    <property type="entry name" value="HOMEOBOX_2"/>
    <property type="match status" value="1"/>
</dbReference>
<accession>C1FHP5</accession>
<feature type="region of interest" description="Disordered" evidence="5">
    <location>
        <begin position="148"/>
        <end position="252"/>
    </location>
</feature>
<dbReference type="GO" id="GO:0006355">
    <property type="term" value="P:regulation of DNA-templated transcription"/>
    <property type="evidence" value="ECO:0007669"/>
    <property type="project" value="InterPro"/>
</dbReference>
<gene>
    <name evidence="7" type="ORF">MICPUN_62153</name>
</gene>
<evidence type="ECO:0000256" key="1">
    <source>
        <dbReference type="ARBA" id="ARBA00023125"/>
    </source>
</evidence>
<dbReference type="SUPFAM" id="SSF46689">
    <property type="entry name" value="Homeodomain-like"/>
    <property type="match status" value="1"/>
</dbReference>
<feature type="compositionally biased region" description="Polar residues" evidence="5">
    <location>
        <begin position="207"/>
        <end position="221"/>
    </location>
</feature>
<dbReference type="Pfam" id="PF05920">
    <property type="entry name" value="Homeobox_KN"/>
    <property type="match status" value="1"/>
</dbReference>
<evidence type="ECO:0000256" key="3">
    <source>
        <dbReference type="ARBA" id="ARBA00023242"/>
    </source>
</evidence>
<dbReference type="InParanoid" id="C1FHP5"/>
<dbReference type="InterPro" id="IPR001356">
    <property type="entry name" value="HD"/>
</dbReference>
<dbReference type="InterPro" id="IPR050224">
    <property type="entry name" value="TALE_homeobox"/>
</dbReference>
<dbReference type="STRING" id="296587.C1FHP5"/>
<dbReference type="KEGG" id="mis:MICPUN_62153"/>
<dbReference type="Proteomes" id="UP000002009">
    <property type="component" value="Chromosome 10"/>
</dbReference>
<protein>
    <recommendedName>
        <fullName evidence="6">Homeobox domain-containing protein</fullName>
    </recommendedName>
</protein>
<keyword evidence="1 4" id="KW-0238">DNA-binding</keyword>
<dbReference type="EMBL" id="CP001576">
    <property type="protein sequence ID" value="ACO69855.1"/>
    <property type="molecule type" value="Genomic_DNA"/>
</dbReference>
<feature type="region of interest" description="Disordered" evidence="5">
    <location>
        <begin position="585"/>
        <end position="619"/>
    </location>
</feature>
<dbReference type="GO" id="GO:0003677">
    <property type="term" value="F:DNA binding"/>
    <property type="evidence" value="ECO:0007669"/>
    <property type="project" value="UniProtKB-UniRule"/>
</dbReference>
<dbReference type="GeneID" id="8247156"/>
<feature type="compositionally biased region" description="Polar residues" evidence="5">
    <location>
        <begin position="680"/>
        <end position="689"/>
    </location>
</feature>
<keyword evidence="2 4" id="KW-0371">Homeobox</keyword>
<feature type="compositionally biased region" description="Basic residues" evidence="5">
    <location>
        <begin position="355"/>
        <end position="371"/>
    </location>
</feature>
<dbReference type="SMART" id="SM00389">
    <property type="entry name" value="HOX"/>
    <property type="match status" value="1"/>
</dbReference>
<proteinExistence type="predicted"/>
<comment type="subcellular location">
    <subcellularLocation>
        <location evidence="4">Nucleus</location>
    </subcellularLocation>
</comment>
<feature type="compositionally biased region" description="Basic and acidic residues" evidence="5">
    <location>
        <begin position="176"/>
        <end position="186"/>
    </location>
</feature>
<evidence type="ECO:0000256" key="2">
    <source>
        <dbReference type="ARBA" id="ARBA00023155"/>
    </source>
</evidence>
<feature type="compositionally biased region" description="Gly residues" evidence="5">
    <location>
        <begin position="240"/>
        <end position="252"/>
    </location>
</feature>
<dbReference type="Gene3D" id="1.10.10.60">
    <property type="entry name" value="Homeodomain-like"/>
    <property type="match status" value="1"/>
</dbReference>
<dbReference type="InterPro" id="IPR009057">
    <property type="entry name" value="Homeodomain-like_sf"/>
</dbReference>
<feature type="compositionally biased region" description="Basic and acidic residues" evidence="5">
    <location>
        <begin position="344"/>
        <end position="354"/>
    </location>
</feature>
<keyword evidence="3 4" id="KW-0539">Nucleus</keyword>
<evidence type="ECO:0000259" key="6">
    <source>
        <dbReference type="PROSITE" id="PS50071"/>
    </source>
</evidence>
<dbReference type="AlphaFoldDB" id="C1FHP5"/>
<keyword evidence="8" id="KW-1185">Reference proteome</keyword>
<feature type="compositionally biased region" description="Basic and acidic residues" evidence="5">
    <location>
        <begin position="148"/>
        <end position="158"/>
    </location>
</feature>
<dbReference type="CDD" id="cd00086">
    <property type="entry name" value="homeodomain"/>
    <property type="match status" value="1"/>
</dbReference>
<feature type="region of interest" description="Disordered" evidence="5">
    <location>
        <begin position="344"/>
        <end position="420"/>
    </location>
</feature>
<evidence type="ECO:0000313" key="8">
    <source>
        <dbReference type="Proteomes" id="UP000002009"/>
    </source>
</evidence>
<dbReference type="GO" id="GO:0005634">
    <property type="term" value="C:nucleus"/>
    <property type="evidence" value="ECO:0007669"/>
    <property type="project" value="UniProtKB-SubCell"/>
</dbReference>
<evidence type="ECO:0000256" key="4">
    <source>
        <dbReference type="PROSITE-ProRule" id="PRU00108"/>
    </source>
</evidence>
<dbReference type="PANTHER" id="PTHR11850">
    <property type="entry name" value="HOMEOBOX PROTEIN TRANSCRIPTION FACTORS"/>
    <property type="match status" value="1"/>
</dbReference>
<feature type="DNA-binding region" description="Homeobox" evidence="4">
    <location>
        <begin position="689"/>
        <end position="757"/>
    </location>
</feature>
<dbReference type="OrthoDB" id="10056939at2759"/>
<reference evidence="7 8" key="1">
    <citation type="journal article" date="2009" name="Science">
        <title>Green evolution and dynamic adaptations revealed by genomes of the marine picoeukaryotes Micromonas.</title>
        <authorList>
            <person name="Worden A.Z."/>
            <person name="Lee J.H."/>
            <person name="Mock T."/>
            <person name="Rouze P."/>
            <person name="Simmons M.P."/>
            <person name="Aerts A.L."/>
            <person name="Allen A.E."/>
            <person name="Cuvelier M.L."/>
            <person name="Derelle E."/>
            <person name="Everett M.V."/>
            <person name="Foulon E."/>
            <person name="Grimwood J."/>
            <person name="Gundlach H."/>
            <person name="Henrissat B."/>
            <person name="Napoli C."/>
            <person name="McDonald S.M."/>
            <person name="Parker M.S."/>
            <person name="Rombauts S."/>
            <person name="Salamov A."/>
            <person name="Von Dassow P."/>
            <person name="Badger J.H."/>
            <person name="Coutinho P.M."/>
            <person name="Demir E."/>
            <person name="Dubchak I."/>
            <person name="Gentemann C."/>
            <person name="Eikrem W."/>
            <person name="Gready J.E."/>
            <person name="John U."/>
            <person name="Lanier W."/>
            <person name="Lindquist E.A."/>
            <person name="Lucas S."/>
            <person name="Mayer K.F."/>
            <person name="Moreau H."/>
            <person name="Not F."/>
            <person name="Otillar R."/>
            <person name="Panaud O."/>
            <person name="Pangilinan J."/>
            <person name="Paulsen I."/>
            <person name="Piegu B."/>
            <person name="Poliakov A."/>
            <person name="Robbens S."/>
            <person name="Schmutz J."/>
            <person name="Toulza E."/>
            <person name="Wyss T."/>
            <person name="Zelensky A."/>
            <person name="Zhou K."/>
            <person name="Armbrust E.V."/>
            <person name="Bhattacharya D."/>
            <person name="Goodenough U.W."/>
            <person name="Van de Peer Y."/>
            <person name="Grigoriev I.V."/>
        </authorList>
    </citation>
    <scope>NUCLEOTIDE SEQUENCE [LARGE SCALE GENOMIC DNA]</scope>
    <source>
        <strain evidence="8">RCC299 / NOUM17</strain>
    </source>
</reference>
<evidence type="ECO:0000313" key="7">
    <source>
        <dbReference type="EMBL" id="ACO69855.1"/>
    </source>
</evidence>
<feature type="compositionally biased region" description="Low complexity" evidence="5">
    <location>
        <begin position="382"/>
        <end position="394"/>
    </location>
</feature>
<sequence>MAGAFPPGSLVDPMSHDDDYGGATVATITFDDHGAFGVELKASQGRAGWKTSGLDTLLAPSAIPAHGAPFDATAPAVPLADAHDIVPERYRIRDVTHHALDDLELFHRAVDGDDDTWDVLLGAFEEHCLERGHRANANADLLDARRDDAAADDHHPDPADPTPPRRPRASTSKSTSGDERVRRPEEAEGTTGQMLSVDRRCSDDDGSNGSTNRTTVRQSPSHADLDEAVRRWSVGEGDGDGGNRGSRDGGGWYESLHPAADADHQTYRNTFTCAFDDDAYPFACATDPSTHQATRRIAHAPLEHDDDDDDDASPPRLIATAGTSAAGHASHVLRSLIFGKGELRRGKTKTADRSKKVRRKPAGCGRAKRTRSGFSAKDAANDDVNGVGVGVARGRLADGDDDDDANEEEEDAAGTFAARNPTRWVASESAAATSDAVDADVSAAIHAATQSGAKSGTIAAMTRALSSLRNGIADELVTLSHTEARTVSAAMAADARAGRVNHRGLLFDDADTAHSSGLSEPGRSIELFVGNSSSAVALRFRECRFRILRQFNRDAMRCLVAHCGVDAAREWDTGDVVDPRVFNDSEGSVLERPPRAPLRLDQNFLPPDHQGAGEETTADRLCRTHSQTLTQLARDAPASLKASSGLLARKQLLLGGSDLGRELRAESSSPRRTKKKVAGSNPTQRSRANLTARKQHSGEATEVLERWFWDNFYPTEQRPKPVPTREEKRALATATGLSERQVADWFVNARARKWKPRMEQIMREVCGEVGEEGVEGGA</sequence>
<feature type="region of interest" description="Disordered" evidence="5">
    <location>
        <begin position="661"/>
        <end position="698"/>
    </location>
</feature>
<dbReference type="RefSeq" id="XP_002508597.1">
    <property type="nucleotide sequence ID" value="XM_002508551.1"/>
</dbReference>
<dbReference type="InterPro" id="IPR008422">
    <property type="entry name" value="KN_HD"/>
</dbReference>
<feature type="compositionally biased region" description="Acidic residues" evidence="5">
    <location>
        <begin position="399"/>
        <end position="412"/>
    </location>
</feature>
<dbReference type="eggNOG" id="KOG0773">
    <property type="taxonomic scope" value="Eukaryota"/>
</dbReference>
<evidence type="ECO:0000256" key="5">
    <source>
        <dbReference type="SAM" id="MobiDB-lite"/>
    </source>
</evidence>